<evidence type="ECO:0000313" key="1">
    <source>
        <dbReference type="EMBL" id="SNR52992.1"/>
    </source>
</evidence>
<dbReference type="EMBL" id="FZNV01000003">
    <property type="protein sequence ID" value="SNR52992.1"/>
    <property type="molecule type" value="Genomic_DNA"/>
</dbReference>
<keyword evidence="2" id="KW-1185">Reference proteome</keyword>
<proteinExistence type="predicted"/>
<name>A0ABY1SHA4_9FLAO</name>
<evidence type="ECO:0008006" key="3">
    <source>
        <dbReference type="Google" id="ProtNLM"/>
    </source>
</evidence>
<gene>
    <name evidence="1" type="ORF">SAMN04488009_2160</name>
</gene>
<dbReference type="PROSITE" id="PS51257">
    <property type="entry name" value="PROKAR_LIPOPROTEIN"/>
    <property type="match status" value="1"/>
</dbReference>
<protein>
    <recommendedName>
        <fullName evidence="3">Lipocalin-like domain-containing protein</fullName>
    </recommendedName>
</protein>
<organism evidence="1 2">
    <name type="scientific">Maribacter sedimenticola</name>
    <dbReference type="NCBI Taxonomy" id="228956"/>
    <lineage>
        <taxon>Bacteria</taxon>
        <taxon>Pseudomonadati</taxon>
        <taxon>Bacteroidota</taxon>
        <taxon>Flavobacteriia</taxon>
        <taxon>Flavobacteriales</taxon>
        <taxon>Flavobacteriaceae</taxon>
        <taxon>Maribacter</taxon>
    </lineage>
</organism>
<dbReference type="Proteomes" id="UP000198337">
    <property type="component" value="Unassembled WGS sequence"/>
</dbReference>
<comment type="caution">
    <text evidence="1">The sequence shown here is derived from an EMBL/GenBank/DDBJ whole genome shotgun (WGS) entry which is preliminary data.</text>
</comment>
<evidence type="ECO:0000313" key="2">
    <source>
        <dbReference type="Proteomes" id="UP000198337"/>
    </source>
</evidence>
<sequence length="153" mass="17750">MKKGYPILIVCLIIFFSCTSEDTEEQIVEPTSLLEKIVGNSPWTYDRLEVVSILETNGYDLQQSEIDDFENETNQEFNEFTISFNDNGTGTDTDGEFIWEWIDEETGEMRIWDDNYFISINNAELILGVRNFVFIPEGECCVEIRYNGNIILK</sequence>
<accession>A0ABY1SHA4</accession>
<dbReference type="RefSeq" id="WP_089260632.1">
    <property type="nucleotide sequence ID" value="NZ_FZNV01000003.1"/>
</dbReference>
<reference evidence="1 2" key="1">
    <citation type="submission" date="2017-06" db="EMBL/GenBank/DDBJ databases">
        <authorList>
            <person name="Varghese N."/>
            <person name="Submissions S."/>
        </authorList>
    </citation>
    <scope>NUCLEOTIDE SEQUENCE [LARGE SCALE GENOMIC DNA]</scope>
    <source>
        <strain evidence="1 2">DSM 19840</strain>
    </source>
</reference>